<dbReference type="Pfam" id="PF02769">
    <property type="entry name" value="AIRS_C"/>
    <property type="match status" value="1"/>
</dbReference>
<sequence length="133" mass="14119">MLRALHKAIQSGLVLTAHAVTGGGLAVALAALCEPYGAAIDLTVLGNAVQPDILLFSESSGRFVVEIRPDDARRFDAFMSGHYCARIGEVSTAPRLIVRTHTPTPWVDWTFMPSGTAKAAPANPAKQRTPQPA</sequence>
<comment type="caution">
    <text evidence="2">The sequence shown here is derived from an EMBL/GenBank/DDBJ whole genome shotgun (WGS) entry which is preliminary data.</text>
</comment>
<feature type="domain" description="PurM-like C-terminal" evidence="1">
    <location>
        <begin position="2"/>
        <end position="99"/>
    </location>
</feature>
<dbReference type="InterPro" id="IPR036676">
    <property type="entry name" value="PurM-like_C_sf"/>
</dbReference>
<dbReference type="PANTHER" id="PTHR43555:SF1">
    <property type="entry name" value="PHOSPHORIBOSYLFORMYLGLYCINAMIDINE SYNTHASE SUBUNIT PURL"/>
    <property type="match status" value="1"/>
</dbReference>
<feature type="non-terminal residue" evidence="2">
    <location>
        <position position="133"/>
    </location>
</feature>
<reference evidence="2 3" key="1">
    <citation type="submission" date="2018-09" db="EMBL/GenBank/DDBJ databases">
        <authorList>
            <person name="Livingstone P.G."/>
            <person name="Whitworth D.E."/>
        </authorList>
    </citation>
    <scope>NUCLEOTIDE SEQUENCE [LARGE SCALE GENOMIC DNA]</scope>
    <source>
        <strain evidence="2 3">CA031B</strain>
    </source>
</reference>
<dbReference type="SUPFAM" id="SSF56042">
    <property type="entry name" value="PurM C-terminal domain-like"/>
    <property type="match status" value="1"/>
</dbReference>
<evidence type="ECO:0000313" key="2">
    <source>
        <dbReference type="EMBL" id="RKH76737.1"/>
    </source>
</evidence>
<dbReference type="EMBL" id="RAWI01001314">
    <property type="protein sequence ID" value="RKH76737.1"/>
    <property type="molecule type" value="Genomic_DNA"/>
</dbReference>
<dbReference type="InterPro" id="IPR010918">
    <property type="entry name" value="PurM-like_C_dom"/>
</dbReference>
<evidence type="ECO:0000259" key="1">
    <source>
        <dbReference type="Pfam" id="PF02769"/>
    </source>
</evidence>
<name>A0ABX9Q4L2_9BACT</name>
<evidence type="ECO:0000313" key="3">
    <source>
        <dbReference type="Proteomes" id="UP000278907"/>
    </source>
</evidence>
<dbReference type="InterPro" id="IPR010074">
    <property type="entry name" value="PRibForGlyAmidine_synth_PurL"/>
</dbReference>
<protein>
    <recommendedName>
        <fullName evidence="1">PurM-like C-terminal domain-containing protein</fullName>
    </recommendedName>
</protein>
<proteinExistence type="predicted"/>
<dbReference type="PANTHER" id="PTHR43555">
    <property type="entry name" value="PHOSPHORIBOSYLFORMYLGLYCINAMIDINE SYNTHASE SUBUNIT PURL"/>
    <property type="match status" value="1"/>
</dbReference>
<accession>A0ABX9Q4L2</accession>
<dbReference type="Gene3D" id="3.90.650.10">
    <property type="entry name" value="PurM-like C-terminal domain"/>
    <property type="match status" value="1"/>
</dbReference>
<keyword evidence="3" id="KW-1185">Reference proteome</keyword>
<dbReference type="Proteomes" id="UP000278907">
    <property type="component" value="Unassembled WGS sequence"/>
</dbReference>
<organism evidence="2 3">
    <name type="scientific">Corallococcus praedator</name>
    <dbReference type="NCBI Taxonomy" id="2316724"/>
    <lineage>
        <taxon>Bacteria</taxon>
        <taxon>Pseudomonadati</taxon>
        <taxon>Myxococcota</taxon>
        <taxon>Myxococcia</taxon>
        <taxon>Myxococcales</taxon>
        <taxon>Cystobacterineae</taxon>
        <taxon>Myxococcaceae</taxon>
        <taxon>Corallococcus</taxon>
    </lineage>
</organism>
<gene>
    <name evidence="2" type="ORF">D7Y13_44265</name>
</gene>